<organism evidence="8 9">
    <name type="scientific">Abrus precatorius</name>
    <name type="common">Indian licorice</name>
    <name type="synonym">Glycine abrus</name>
    <dbReference type="NCBI Taxonomy" id="3816"/>
    <lineage>
        <taxon>Eukaryota</taxon>
        <taxon>Viridiplantae</taxon>
        <taxon>Streptophyta</taxon>
        <taxon>Embryophyta</taxon>
        <taxon>Tracheophyta</taxon>
        <taxon>Spermatophyta</taxon>
        <taxon>Magnoliopsida</taxon>
        <taxon>eudicotyledons</taxon>
        <taxon>Gunneridae</taxon>
        <taxon>Pentapetalae</taxon>
        <taxon>rosids</taxon>
        <taxon>fabids</taxon>
        <taxon>Fabales</taxon>
        <taxon>Fabaceae</taxon>
        <taxon>Papilionoideae</taxon>
        <taxon>50 kb inversion clade</taxon>
        <taxon>NPAAA clade</taxon>
        <taxon>indigoferoid/millettioid clade</taxon>
        <taxon>Abreae</taxon>
        <taxon>Abrus</taxon>
    </lineage>
</organism>
<dbReference type="RefSeq" id="XP_027359654.1">
    <property type="nucleotide sequence ID" value="XM_027503853.1"/>
</dbReference>
<keyword evidence="8" id="KW-1185">Reference proteome</keyword>
<dbReference type="InterPro" id="IPR027417">
    <property type="entry name" value="P-loop_NTPase"/>
</dbReference>
<keyword evidence="3" id="KW-0611">Plant defense</keyword>
<evidence type="ECO:0000256" key="2">
    <source>
        <dbReference type="ARBA" id="ARBA00022737"/>
    </source>
</evidence>
<evidence type="ECO:0000313" key="8">
    <source>
        <dbReference type="Proteomes" id="UP000694853"/>
    </source>
</evidence>
<reference evidence="9" key="2">
    <citation type="submission" date="2025-08" db="UniProtKB">
        <authorList>
            <consortium name="RefSeq"/>
        </authorList>
    </citation>
    <scope>IDENTIFICATION</scope>
    <source>
        <tissue evidence="9">Young leaves</tissue>
    </source>
</reference>
<dbReference type="OrthoDB" id="1397969at2759"/>
<accession>A0A8B8LXL5</accession>
<dbReference type="Gene3D" id="1.10.10.10">
    <property type="entry name" value="Winged helix-like DNA-binding domain superfamily/Winged helix DNA-binding domain"/>
    <property type="match status" value="1"/>
</dbReference>
<dbReference type="GeneID" id="113868374"/>
<dbReference type="PANTHER" id="PTHR36766">
    <property type="entry name" value="PLANT BROAD-SPECTRUM MILDEW RESISTANCE PROTEIN RPW8"/>
    <property type="match status" value="1"/>
</dbReference>
<keyword evidence="1" id="KW-0433">Leucine-rich repeat</keyword>
<dbReference type="GO" id="GO:0006952">
    <property type="term" value="P:defense response"/>
    <property type="evidence" value="ECO:0007669"/>
    <property type="project" value="UniProtKB-KW"/>
</dbReference>
<feature type="domain" description="R13L1/DRL21-like LRR repeat region" evidence="7">
    <location>
        <begin position="619"/>
        <end position="744"/>
    </location>
</feature>
<dbReference type="Pfam" id="PF25013">
    <property type="entry name" value="LRR_Zer-1"/>
    <property type="match status" value="1"/>
</dbReference>
<dbReference type="PRINTS" id="PR00364">
    <property type="entry name" value="DISEASERSIST"/>
</dbReference>
<dbReference type="Pfam" id="PF25019">
    <property type="entry name" value="LRR_R13L1-DRL21"/>
    <property type="match status" value="1"/>
</dbReference>
<dbReference type="SUPFAM" id="SSF52540">
    <property type="entry name" value="P-loop containing nucleoside triphosphate hydrolases"/>
    <property type="match status" value="1"/>
</dbReference>
<reference evidence="8" key="1">
    <citation type="journal article" date="2019" name="Toxins">
        <title>Detection of Abrin-Like and Prepropulchellin-Like Toxin Genes and Transcripts Using Whole Genome Sequencing and Full-Length Transcript Sequencing of Abrus precatorius.</title>
        <authorList>
            <person name="Hovde B.T."/>
            <person name="Daligault H.E."/>
            <person name="Hanschen E.R."/>
            <person name="Kunde Y.A."/>
            <person name="Johnson M.B."/>
            <person name="Starkenburg S.R."/>
            <person name="Johnson S.L."/>
        </authorList>
    </citation>
    <scope>NUCLEOTIDE SEQUENCE [LARGE SCALE GENOMIC DNA]</scope>
</reference>
<evidence type="ECO:0000259" key="5">
    <source>
        <dbReference type="Pfam" id="PF23559"/>
    </source>
</evidence>
<feature type="domain" description="Zer-1-like leucine-rich repeats region" evidence="6">
    <location>
        <begin position="911"/>
        <end position="992"/>
    </location>
</feature>
<evidence type="ECO:0000256" key="1">
    <source>
        <dbReference type="ARBA" id="ARBA00022614"/>
    </source>
</evidence>
<protein>
    <submittedName>
        <fullName evidence="9">Disease resistance protein RGA3</fullName>
    </submittedName>
</protein>
<dbReference type="SUPFAM" id="SSF52058">
    <property type="entry name" value="L domain-like"/>
    <property type="match status" value="2"/>
</dbReference>
<evidence type="ECO:0000259" key="4">
    <source>
        <dbReference type="Pfam" id="PF00931"/>
    </source>
</evidence>
<dbReference type="Proteomes" id="UP000694853">
    <property type="component" value="Unplaced"/>
</dbReference>
<dbReference type="GO" id="GO:0043531">
    <property type="term" value="F:ADP binding"/>
    <property type="evidence" value="ECO:0007669"/>
    <property type="project" value="InterPro"/>
</dbReference>
<dbReference type="Pfam" id="PF00931">
    <property type="entry name" value="NB-ARC"/>
    <property type="match status" value="1"/>
</dbReference>
<proteinExistence type="predicted"/>
<sequence>MSSSGERETIAKTLSKVLKKYNEDFPSYSQGLLAELEAIARTIENSSGKEILQQQLGDVLAGWEKLKEAPPSDNSRRWSIKAKSSGSHHLSVDEKKNKVVEDLKRFIRTEKILNWWKNLTESEREFQGRLVGREKKEEKIIHKLISLGENNHPARPVPVIAIVGLAGIGKSKLARHIYENDEIRKKVGCPVWVSASDNPFNTESIEQSVVESNPTGRIFLILDDLRVEIGDNEVNALQRGIQRKDARLSFAAIMITSRSCLVGRNIAVKQYHLAGLNEEASRTLLQEIRGQGAGTSVTDDMTRKMAGQCRGVPRAIIAMARLLSSHGASDQLAELTENFLTVTYSCYQEQLLDKPCFTYLSLFPRDCLIDAKRLICLWMAEEFAKTEGDGRNRLRELCESGILQDVEEDELGLVSSFRLHPLMHDVARFVDRDNITVDPNGQKVHKNPRRASFDLMSLDFSRGISALGEEAKELKTILSISETQSRLQRQNAMTAPVLDSIFKSFKKLCVLDIRDLRIVKLPNSIGDLGDLLHLDLSLNNMDKLPNSITKLSKLQTLKLSCCYHLKELPKDIYNLTNLKHLHLDGCLALTNMPRKMNELKNLYSLSAFVASKNDSKGGLGDLDDLTNLEGDLEILCLNRVPQFQQTQKTMFLEGKRSIQRLTLGWDTEDEREEKEEEQRHKTLLQSLKPHSELKVLNLVGYQGSGLSDWFSTSLNLVKLSLCDSGCKSLEPLNQNLPKIKILELLRLDNLEYIAQDANNNTASFYPVLEELTISDCPKLKYWWPTEKELKERPSFAKISKLCVSDCPLLTCMPLCGALDKDLFLVDSSLRLMADAMSQQGGLSQLKYLLIYGVRDSYQLDQWFKNLNSLEKLHIQNCNNLKLLSLDFQNLTSLHRVTFANCAEFNPDASINLKNLRYLELIEIPILKSLSFDESVTSLRELYLHDCNGLTSISDTIGNVTSLRKLEISKCNKLESMPKAMEKLKNLSSLIISDCALLLPRCQPETGDDWPQIKHIGKENIQVK</sequence>
<evidence type="ECO:0000256" key="3">
    <source>
        <dbReference type="ARBA" id="ARBA00022821"/>
    </source>
</evidence>
<dbReference type="InterPro" id="IPR032675">
    <property type="entry name" value="LRR_dom_sf"/>
</dbReference>
<evidence type="ECO:0000259" key="7">
    <source>
        <dbReference type="Pfam" id="PF25019"/>
    </source>
</evidence>
<dbReference type="InterPro" id="IPR036388">
    <property type="entry name" value="WH-like_DNA-bd_sf"/>
</dbReference>
<dbReference type="PANTHER" id="PTHR36766:SF40">
    <property type="entry name" value="DISEASE RESISTANCE PROTEIN RGA3"/>
    <property type="match status" value="1"/>
</dbReference>
<dbReference type="AlphaFoldDB" id="A0A8B8LXL5"/>
<keyword evidence="2" id="KW-0677">Repeat</keyword>
<gene>
    <name evidence="9" type="primary">LOC113868374</name>
</gene>
<dbReference type="Gene3D" id="3.80.10.10">
    <property type="entry name" value="Ribonuclease Inhibitor"/>
    <property type="match status" value="3"/>
</dbReference>
<feature type="domain" description="NB-ARC" evidence="4">
    <location>
        <begin position="134"/>
        <end position="210"/>
    </location>
</feature>
<dbReference type="KEGG" id="aprc:113868374"/>
<name>A0A8B8LXL5_ABRPR</name>
<dbReference type="Gene3D" id="3.40.50.300">
    <property type="entry name" value="P-loop containing nucleotide triphosphate hydrolases"/>
    <property type="match status" value="1"/>
</dbReference>
<dbReference type="InterPro" id="IPR058922">
    <property type="entry name" value="WHD_DRP"/>
</dbReference>
<dbReference type="InterPro" id="IPR002182">
    <property type="entry name" value="NB-ARC"/>
</dbReference>
<dbReference type="Pfam" id="PF23559">
    <property type="entry name" value="WHD_DRP"/>
    <property type="match status" value="1"/>
</dbReference>
<dbReference type="InterPro" id="IPR056845">
    <property type="entry name" value="LRR_Zer-1"/>
</dbReference>
<feature type="domain" description="Disease resistance protein winged helix" evidence="5">
    <location>
        <begin position="362"/>
        <end position="427"/>
    </location>
</feature>
<evidence type="ECO:0000259" key="6">
    <source>
        <dbReference type="Pfam" id="PF25013"/>
    </source>
</evidence>
<evidence type="ECO:0000313" key="9">
    <source>
        <dbReference type="RefSeq" id="XP_027359654.1"/>
    </source>
</evidence>
<dbReference type="InterPro" id="IPR056789">
    <property type="entry name" value="LRR_R13L1-DRL21"/>
</dbReference>